<feature type="signal peptide" evidence="3">
    <location>
        <begin position="1"/>
        <end position="18"/>
    </location>
</feature>
<evidence type="ECO:0000256" key="3">
    <source>
        <dbReference type="SAM" id="SignalP"/>
    </source>
</evidence>
<dbReference type="InterPro" id="IPR008979">
    <property type="entry name" value="Galactose-bd-like_sf"/>
</dbReference>
<evidence type="ECO:0000256" key="1">
    <source>
        <dbReference type="SAM" id="MobiDB-lite"/>
    </source>
</evidence>
<dbReference type="EnsemblMetazoa" id="BGLB037628-RA">
    <property type="protein sequence ID" value="BGLB037628-PA"/>
    <property type="gene ID" value="BGLB037628"/>
</dbReference>
<evidence type="ECO:0000313" key="4">
    <source>
        <dbReference type="EnsemblMetazoa" id="BGLB037628-PA"/>
    </source>
</evidence>
<protein>
    <recommendedName>
        <fullName evidence="6">Fucolectin tachylectin-4 pentraxin-1 domain-containing protein</fullName>
    </recommendedName>
</protein>
<keyword evidence="2" id="KW-1133">Transmembrane helix</keyword>
<dbReference type="AlphaFoldDB" id="A0A2C9M1Z1"/>
<dbReference type="Gene3D" id="2.170.300.10">
    <property type="entry name" value="Tie2 ligand-binding domain superfamily"/>
    <property type="match status" value="1"/>
</dbReference>
<dbReference type="PANTHER" id="PTHR24035:SF109">
    <property type="entry name" value="PROTEIN DRAPER"/>
    <property type="match status" value="1"/>
</dbReference>
<feature type="chain" id="PRO_5012271237" description="Fucolectin tachylectin-4 pentraxin-1 domain-containing protein" evidence="3">
    <location>
        <begin position="19"/>
        <end position="580"/>
    </location>
</feature>
<dbReference type="VEuPathDB" id="VectorBase:BGLB037628"/>
<dbReference type="InterPro" id="IPR052108">
    <property type="entry name" value="MEGF/SIB"/>
</dbReference>
<evidence type="ECO:0008006" key="6">
    <source>
        <dbReference type="Google" id="ProtNLM"/>
    </source>
</evidence>
<dbReference type="STRING" id="6526.A0A2C9M1Z1"/>
<dbReference type="RefSeq" id="XP_013075148.2">
    <property type="nucleotide sequence ID" value="XM_013219694.2"/>
</dbReference>
<feature type="compositionally biased region" description="Basic and acidic residues" evidence="1">
    <location>
        <begin position="558"/>
        <end position="569"/>
    </location>
</feature>
<feature type="region of interest" description="Disordered" evidence="1">
    <location>
        <begin position="555"/>
        <end position="580"/>
    </location>
</feature>
<accession>A0A2C9M1Z1</accession>
<dbReference type="VEuPathDB" id="VectorBase:BGLAX_038808"/>
<dbReference type="OrthoDB" id="6158912at2759"/>
<dbReference type="Gene3D" id="2.60.120.260">
    <property type="entry name" value="Galactose-binding domain-like"/>
    <property type="match status" value="1"/>
</dbReference>
<feature type="transmembrane region" description="Helical" evidence="2">
    <location>
        <begin position="477"/>
        <end position="498"/>
    </location>
</feature>
<dbReference type="SUPFAM" id="SSF49785">
    <property type="entry name" value="Galactose-binding domain-like"/>
    <property type="match status" value="1"/>
</dbReference>
<keyword evidence="3" id="KW-0732">Signal</keyword>
<dbReference type="KEGG" id="bgt:106061530"/>
<keyword evidence="2" id="KW-0472">Membrane</keyword>
<evidence type="ECO:0000256" key="2">
    <source>
        <dbReference type="SAM" id="Phobius"/>
    </source>
</evidence>
<proteinExistence type="predicted"/>
<sequence length="580" mass="64610">MFYFALFFLGSVIVRIICEDAEVNCGTKWFGPKCQFMCQCQDGCDTQGQCLGTKECNEDWIEHACQYRSIPFITETFGNNNVGSPASSILQDEDDSTCLNDDEIRSVKILMFPKIVFLWIRLVVDNADLVDKITVHGEDTSDVLTKEFDCLRQQFTIVNNRTVYIRCDMNGAVNRIILKGEGLTSLCTIQINLGRNFALRQRTEQTTTVVNNFASKAVDGDWSGDVTRGSCTETNNVIDFTPTWFLTLDEEIAVNIIAIILPDKSSSMSRDLLNYKILALDKYDSLILDTMLENTDFIVNIYKALIKKVIIQAKNKTFTMASLSLCEVLVLGECSPGKWGLDCKKVCNDLCPENCNEIDGSCPTQTSCLGYFPPKCTHVCPPNKWGVNCRENCPDACAYSYCNNSYGHCTAGCNGYSDPPFCTEACLPGYYGLNCRSYASPQNKESENNQCEILSLDELQSRCVHGSDKFVFSVSNFFIGLGTGVAAALIIVTLVIIVRKCCLKRRPLPMTTNDGYEDISSENVTNVSKTSTHTGINCSNSRTADEPVKRNMASYDEIDVKRHGDRPGEYSRAVEAIQEQ</sequence>
<evidence type="ECO:0000313" key="5">
    <source>
        <dbReference type="Proteomes" id="UP000076420"/>
    </source>
</evidence>
<dbReference type="Proteomes" id="UP000076420">
    <property type="component" value="Unassembled WGS sequence"/>
</dbReference>
<dbReference type="PANTHER" id="PTHR24035">
    <property type="entry name" value="MULTIPLE EPIDERMAL GROWTH FACTOR-LIKE DOMAINS PROTEIN"/>
    <property type="match status" value="1"/>
</dbReference>
<organism evidence="4 5">
    <name type="scientific">Biomphalaria glabrata</name>
    <name type="common">Bloodfluke planorb</name>
    <name type="synonym">Freshwater snail</name>
    <dbReference type="NCBI Taxonomy" id="6526"/>
    <lineage>
        <taxon>Eukaryota</taxon>
        <taxon>Metazoa</taxon>
        <taxon>Spiralia</taxon>
        <taxon>Lophotrochozoa</taxon>
        <taxon>Mollusca</taxon>
        <taxon>Gastropoda</taxon>
        <taxon>Heterobranchia</taxon>
        <taxon>Euthyneura</taxon>
        <taxon>Panpulmonata</taxon>
        <taxon>Hygrophila</taxon>
        <taxon>Lymnaeoidea</taxon>
        <taxon>Planorbidae</taxon>
        <taxon>Biomphalaria</taxon>
    </lineage>
</organism>
<gene>
    <name evidence="4" type="primary">106061530</name>
</gene>
<reference evidence="4" key="1">
    <citation type="submission" date="2020-05" db="UniProtKB">
        <authorList>
            <consortium name="EnsemblMetazoa"/>
        </authorList>
    </citation>
    <scope>IDENTIFICATION</scope>
    <source>
        <strain evidence="4">BB02</strain>
    </source>
</reference>
<keyword evidence="2" id="KW-0812">Transmembrane</keyword>
<name>A0A2C9M1Z1_BIOGL</name>